<name>A0A1U7PN38_9BACI</name>
<dbReference type="Proteomes" id="UP000187550">
    <property type="component" value="Unassembled WGS sequence"/>
</dbReference>
<dbReference type="AlphaFoldDB" id="A0A1U7PN38"/>
<protein>
    <recommendedName>
        <fullName evidence="2">DUF5658 domain-containing protein</fullName>
    </recommendedName>
</protein>
<gene>
    <name evidence="3" type="ORF">SAMN05428946_1741</name>
</gene>
<keyword evidence="4" id="KW-1185">Reference proteome</keyword>
<keyword evidence="1" id="KW-0472">Membrane</keyword>
<reference evidence="4" key="1">
    <citation type="submission" date="2017-01" db="EMBL/GenBank/DDBJ databases">
        <authorList>
            <person name="Varghese N."/>
            <person name="Submissions S."/>
        </authorList>
    </citation>
    <scope>NUCLEOTIDE SEQUENCE [LARGE SCALE GENOMIC DNA]</scope>
    <source>
        <strain evidence="4">MNA4</strain>
    </source>
</reference>
<dbReference type="Pfam" id="PF18902">
    <property type="entry name" value="DUF5658"/>
    <property type="match status" value="1"/>
</dbReference>
<evidence type="ECO:0000313" key="3">
    <source>
        <dbReference type="EMBL" id="SIT84612.1"/>
    </source>
</evidence>
<dbReference type="InterPro" id="IPR043717">
    <property type="entry name" value="DUF5658"/>
</dbReference>
<dbReference type="OrthoDB" id="2084666at2"/>
<organism evidence="3 4">
    <name type="scientific">Edaphobacillus lindanitolerans</name>
    <dbReference type="NCBI Taxonomy" id="550447"/>
    <lineage>
        <taxon>Bacteria</taxon>
        <taxon>Bacillati</taxon>
        <taxon>Bacillota</taxon>
        <taxon>Bacilli</taxon>
        <taxon>Bacillales</taxon>
        <taxon>Bacillaceae</taxon>
        <taxon>Edaphobacillus</taxon>
    </lineage>
</organism>
<feature type="domain" description="DUF5658" evidence="2">
    <location>
        <begin position="10"/>
        <end position="97"/>
    </location>
</feature>
<keyword evidence="1" id="KW-1133">Transmembrane helix</keyword>
<evidence type="ECO:0000313" key="4">
    <source>
        <dbReference type="Proteomes" id="UP000187550"/>
    </source>
</evidence>
<dbReference type="EMBL" id="FTPL01000002">
    <property type="protein sequence ID" value="SIT84612.1"/>
    <property type="molecule type" value="Genomic_DNA"/>
</dbReference>
<keyword evidence="1" id="KW-0812">Transmembrane</keyword>
<dbReference type="RefSeq" id="WP_076758104.1">
    <property type="nucleotide sequence ID" value="NZ_FTPL01000002.1"/>
</dbReference>
<accession>A0A1U7PN38</accession>
<proteinExistence type="predicted"/>
<feature type="transmembrane region" description="Helical" evidence="1">
    <location>
        <begin position="72"/>
        <end position="96"/>
    </location>
</feature>
<sequence>MKSDLLPQAVFLLLLSFADAFFTWIGVKDGLIEEANPLMDHLLGFSATAFFLVKLALPLLLIVLVPRLNGSLIFRVSLLVAVISYTSVFLLHAAWISMM</sequence>
<feature type="transmembrane region" description="Helical" evidence="1">
    <location>
        <begin position="44"/>
        <end position="65"/>
    </location>
</feature>
<evidence type="ECO:0000259" key="2">
    <source>
        <dbReference type="Pfam" id="PF18902"/>
    </source>
</evidence>
<evidence type="ECO:0000256" key="1">
    <source>
        <dbReference type="SAM" id="Phobius"/>
    </source>
</evidence>